<feature type="transmembrane region" description="Helical" evidence="6">
    <location>
        <begin position="201"/>
        <end position="223"/>
    </location>
</feature>
<dbReference type="GO" id="GO:0006825">
    <property type="term" value="P:copper ion transport"/>
    <property type="evidence" value="ECO:0007669"/>
    <property type="project" value="InterPro"/>
</dbReference>
<dbReference type="Pfam" id="PF05425">
    <property type="entry name" value="CopD"/>
    <property type="match status" value="1"/>
</dbReference>
<protein>
    <recommendedName>
        <fullName evidence="6">Copper resistance protein D</fullName>
    </recommendedName>
</protein>
<feature type="transmembrane region" description="Helical" evidence="6">
    <location>
        <begin position="122"/>
        <end position="144"/>
    </location>
</feature>
<keyword evidence="4 6" id="KW-1133">Transmembrane helix</keyword>
<feature type="transmembrane region" description="Helical" evidence="6">
    <location>
        <begin position="49"/>
        <end position="75"/>
    </location>
</feature>
<evidence type="ECO:0000313" key="11">
    <source>
        <dbReference type="Proteomes" id="UP000245838"/>
    </source>
</evidence>
<reference evidence="8 10" key="1">
    <citation type="journal article" date="2006" name="Genome Res.">
        <title>Massive genome erosion and functional adaptations provide insights into the symbiotic lifestyle of Sodalis glossinidius in the tsetse host.</title>
        <authorList>
            <person name="Toh H."/>
            <person name="Weiss B.L."/>
            <person name="Perkin S.A.H."/>
            <person name="Yamashita A."/>
            <person name="Oshima K."/>
            <person name="Hattori M."/>
            <person name="Aksoy S."/>
        </authorList>
    </citation>
    <scope>NUCLEOTIDE SEQUENCE [LARGE SCALE GENOMIC DNA]</scope>
    <source>
        <strain evidence="8">Morsitans</strain>
        <strain evidence="10">morsitans</strain>
    </source>
</reference>
<comment type="subcellular location">
    <subcellularLocation>
        <location evidence="6">Cell inner membrane</location>
        <topology evidence="6">Multi-pass membrane protein</topology>
    </subcellularLocation>
    <subcellularLocation>
        <location evidence="1">Cell membrane</location>
        <topology evidence="1">Multi-pass membrane protein</topology>
    </subcellularLocation>
</comment>
<gene>
    <name evidence="9" type="primary">yebZ</name>
    <name evidence="8" type="ordered locus">SG1277</name>
    <name evidence="9" type="ORF">SGGMMB4_02881</name>
</gene>
<dbReference type="Proteomes" id="UP000245838">
    <property type="component" value="Chromosome sggmmb4_Chromosome"/>
</dbReference>
<dbReference type="STRING" id="343509.SG1277"/>
<dbReference type="EMBL" id="LN854557">
    <property type="protein sequence ID" value="CRL45270.1"/>
    <property type="molecule type" value="Genomic_DNA"/>
</dbReference>
<name>Q2NTH3_SODGM</name>
<dbReference type="PANTHER" id="PTHR34820">
    <property type="entry name" value="INNER MEMBRANE PROTEIN YEBZ"/>
    <property type="match status" value="1"/>
</dbReference>
<proteinExistence type="inferred from homology"/>
<organism evidence="8 10">
    <name type="scientific">Sodalis glossinidius (strain morsitans)</name>
    <dbReference type="NCBI Taxonomy" id="343509"/>
    <lineage>
        <taxon>Bacteria</taxon>
        <taxon>Pseudomonadati</taxon>
        <taxon>Pseudomonadota</taxon>
        <taxon>Gammaproteobacteria</taxon>
        <taxon>Enterobacterales</taxon>
        <taxon>Bruguierivoracaceae</taxon>
        <taxon>Sodalis</taxon>
    </lineage>
</organism>
<dbReference type="InterPro" id="IPR032694">
    <property type="entry name" value="CopC/D"/>
</dbReference>
<dbReference type="InterPro" id="IPR008457">
    <property type="entry name" value="Cu-R_CopD_dom"/>
</dbReference>
<dbReference type="RefSeq" id="WP_011411106.1">
    <property type="nucleotide sequence ID" value="NC_007712.1"/>
</dbReference>
<evidence type="ECO:0000313" key="8">
    <source>
        <dbReference type="EMBL" id="BAE74552.1"/>
    </source>
</evidence>
<evidence type="ECO:0000259" key="7">
    <source>
        <dbReference type="Pfam" id="PF05425"/>
    </source>
</evidence>
<feature type="transmembrane region" description="Helical" evidence="6">
    <location>
        <begin position="156"/>
        <end position="180"/>
    </location>
</feature>
<dbReference type="InterPro" id="IPR047689">
    <property type="entry name" value="CopD"/>
</dbReference>
<reference evidence="9 11" key="2">
    <citation type="submission" date="2015-05" db="EMBL/GenBank/DDBJ databases">
        <authorList>
            <person name="Goodhead I."/>
        </authorList>
    </citation>
    <scope>NUCLEOTIDE SEQUENCE [LARGE SCALE GENOMIC DNA]</scope>
    <source>
        <strain evidence="9">B4</strain>
        <strain evidence="11">morsitans</strain>
    </source>
</reference>
<dbReference type="GO" id="GO:0005886">
    <property type="term" value="C:plasma membrane"/>
    <property type="evidence" value="ECO:0007669"/>
    <property type="project" value="UniProtKB-SubCell"/>
</dbReference>
<sequence length="310" mass="33674">MATLPAWFAACRFIHFAALIQLSGILLFSECLAPPALRRRLRQAFRGILTGLALGALASGGALLALQAGLMGQGWPDTVRPDVWSAVLHTAFGQVWYWHLLLLLAICCASLGTRLSCRRYRLLWVLTMAALLSLALVGHAAMYGGLRGAAQRGNQMLHFLAVAGWLGGLWPLLLSLRGLTHPRLRGEALKALMAYSRCGHLWVALVILTGIGNTFLVLSHWPVALAQPYSRMLLIKILAVAAMVLLALTNRYRIVPTMRLDEALAIKRLTRLTLTEIALGVLALLLVSAFAMLEPNKFSVAADMSLAGLL</sequence>
<evidence type="ECO:0000256" key="2">
    <source>
        <dbReference type="ARBA" id="ARBA00022475"/>
    </source>
</evidence>
<dbReference type="HOGENOM" id="CLU_075540_1_0_6"/>
<keyword evidence="10" id="KW-1185">Reference proteome</keyword>
<dbReference type="PANTHER" id="PTHR34820:SF4">
    <property type="entry name" value="INNER MEMBRANE PROTEIN YEBZ"/>
    <property type="match status" value="1"/>
</dbReference>
<feature type="domain" description="Copper resistance protein D" evidence="7">
    <location>
        <begin position="190"/>
        <end position="289"/>
    </location>
</feature>
<dbReference type="BioCyc" id="SGLO343509:SGP1_RS11340-MONOMER"/>
<keyword evidence="6" id="KW-0997">Cell inner membrane</keyword>
<evidence type="ECO:0000256" key="3">
    <source>
        <dbReference type="ARBA" id="ARBA00022692"/>
    </source>
</evidence>
<keyword evidence="3 6" id="KW-0812">Transmembrane</keyword>
<dbReference type="eggNOG" id="COG1276">
    <property type="taxonomic scope" value="Bacteria"/>
</dbReference>
<feature type="transmembrane region" description="Helical" evidence="6">
    <location>
        <begin position="6"/>
        <end position="28"/>
    </location>
</feature>
<dbReference type="KEGG" id="sgl:SG1277"/>
<dbReference type="Proteomes" id="UP000001932">
    <property type="component" value="Chromosome"/>
</dbReference>
<accession>Q2NTH3</accession>
<comment type="function">
    <text evidence="6">Involved in copper resistance.</text>
</comment>
<comment type="similarity">
    <text evidence="6">Belongs to the CopD family.</text>
</comment>
<dbReference type="OrthoDB" id="7032707at2"/>
<dbReference type="NCBIfam" id="NF033808">
    <property type="entry name" value="copper_CopD"/>
    <property type="match status" value="1"/>
</dbReference>
<feature type="transmembrane region" description="Helical" evidence="6">
    <location>
        <begin position="229"/>
        <end position="248"/>
    </location>
</feature>
<evidence type="ECO:0000256" key="5">
    <source>
        <dbReference type="ARBA" id="ARBA00023136"/>
    </source>
</evidence>
<evidence type="ECO:0000313" key="9">
    <source>
        <dbReference type="EMBL" id="CRL45270.1"/>
    </source>
</evidence>
<evidence type="ECO:0000256" key="6">
    <source>
        <dbReference type="RuleBase" id="RU369037"/>
    </source>
</evidence>
<keyword evidence="6" id="KW-0186">Copper</keyword>
<evidence type="ECO:0000256" key="4">
    <source>
        <dbReference type="ARBA" id="ARBA00022989"/>
    </source>
</evidence>
<feature type="transmembrane region" description="Helical" evidence="6">
    <location>
        <begin position="269"/>
        <end position="293"/>
    </location>
</feature>
<feature type="transmembrane region" description="Helical" evidence="6">
    <location>
        <begin position="95"/>
        <end position="115"/>
    </location>
</feature>
<dbReference type="AlphaFoldDB" id="Q2NTH3"/>
<keyword evidence="5 6" id="KW-0472">Membrane</keyword>
<evidence type="ECO:0000256" key="1">
    <source>
        <dbReference type="ARBA" id="ARBA00004651"/>
    </source>
</evidence>
<keyword evidence="2 6" id="KW-1003">Cell membrane</keyword>
<dbReference type="EMBL" id="AP008232">
    <property type="protein sequence ID" value="BAE74552.1"/>
    <property type="molecule type" value="Genomic_DNA"/>
</dbReference>
<dbReference type="GO" id="GO:0046688">
    <property type="term" value="P:response to copper ion"/>
    <property type="evidence" value="ECO:0007669"/>
    <property type="project" value="UniProtKB-UniRule"/>
</dbReference>
<evidence type="ECO:0000313" key="10">
    <source>
        <dbReference type="Proteomes" id="UP000001932"/>
    </source>
</evidence>